<proteinExistence type="predicted"/>
<gene>
    <name evidence="1" type="ORF">F5876DRAFT_28782</name>
</gene>
<dbReference type="EMBL" id="MU795420">
    <property type="protein sequence ID" value="KAJ3806482.1"/>
    <property type="molecule type" value="Genomic_DNA"/>
</dbReference>
<name>A0ACC1TPD5_9AGAR</name>
<protein>
    <submittedName>
        <fullName evidence="1">Uncharacterized protein</fullName>
    </submittedName>
</protein>
<feature type="non-terminal residue" evidence="1">
    <location>
        <position position="96"/>
    </location>
</feature>
<accession>A0ACC1TPD5</accession>
<keyword evidence="2" id="KW-1185">Reference proteome</keyword>
<evidence type="ECO:0000313" key="2">
    <source>
        <dbReference type="Proteomes" id="UP001163835"/>
    </source>
</evidence>
<reference evidence="1" key="1">
    <citation type="submission" date="2022-09" db="EMBL/GenBank/DDBJ databases">
        <title>A Global Phylogenomic Analysis of the Shiitake Genus Lentinula.</title>
        <authorList>
            <consortium name="DOE Joint Genome Institute"/>
            <person name="Sierra-Patev S."/>
            <person name="Min B."/>
            <person name="Naranjo-Ortiz M."/>
            <person name="Looney B."/>
            <person name="Konkel Z."/>
            <person name="Slot J.C."/>
            <person name="Sakamoto Y."/>
            <person name="Steenwyk J.L."/>
            <person name="Rokas A."/>
            <person name="Carro J."/>
            <person name="Camarero S."/>
            <person name="Ferreira P."/>
            <person name="Molpeceres G."/>
            <person name="Ruiz-Duenas F.J."/>
            <person name="Serrano A."/>
            <person name="Henrissat B."/>
            <person name="Drula E."/>
            <person name="Hughes K.W."/>
            <person name="Mata J.L."/>
            <person name="Ishikawa N.K."/>
            <person name="Vargas-Isla R."/>
            <person name="Ushijima S."/>
            <person name="Smith C.A."/>
            <person name="Ahrendt S."/>
            <person name="Andreopoulos W."/>
            <person name="He G."/>
            <person name="Labutti K."/>
            <person name="Lipzen A."/>
            <person name="Ng V."/>
            <person name="Riley R."/>
            <person name="Sandor L."/>
            <person name="Barry K."/>
            <person name="Martinez A.T."/>
            <person name="Xiao Y."/>
            <person name="Gibbons J.G."/>
            <person name="Terashima K."/>
            <person name="Grigoriev I.V."/>
            <person name="Hibbett D.S."/>
        </authorList>
    </citation>
    <scope>NUCLEOTIDE SEQUENCE</scope>
    <source>
        <strain evidence="1">TMI1499</strain>
    </source>
</reference>
<sequence>DVRSGKEDHQLTEVVVPLKDTDPQNPEYGFWANAQEVVGKLQSSPARIEGPARAYTMRGKYRQIFMRVGEDGTIEAVPVNISVSSERILEMVVEKV</sequence>
<feature type="non-terminal residue" evidence="1">
    <location>
        <position position="1"/>
    </location>
</feature>
<evidence type="ECO:0000313" key="1">
    <source>
        <dbReference type="EMBL" id="KAJ3806482.1"/>
    </source>
</evidence>
<organism evidence="1 2">
    <name type="scientific">Lentinula aff. lateritia</name>
    <dbReference type="NCBI Taxonomy" id="2804960"/>
    <lineage>
        <taxon>Eukaryota</taxon>
        <taxon>Fungi</taxon>
        <taxon>Dikarya</taxon>
        <taxon>Basidiomycota</taxon>
        <taxon>Agaricomycotina</taxon>
        <taxon>Agaricomycetes</taxon>
        <taxon>Agaricomycetidae</taxon>
        <taxon>Agaricales</taxon>
        <taxon>Marasmiineae</taxon>
        <taxon>Omphalotaceae</taxon>
        <taxon>Lentinula</taxon>
    </lineage>
</organism>
<comment type="caution">
    <text evidence="1">The sequence shown here is derived from an EMBL/GenBank/DDBJ whole genome shotgun (WGS) entry which is preliminary data.</text>
</comment>
<dbReference type="Proteomes" id="UP001163835">
    <property type="component" value="Unassembled WGS sequence"/>
</dbReference>